<dbReference type="Proteomes" id="UP000221653">
    <property type="component" value="Unassembled WGS sequence"/>
</dbReference>
<dbReference type="AlphaFoldDB" id="A0A2A9DJV4"/>
<dbReference type="EMBL" id="PDJF01000001">
    <property type="protein sequence ID" value="PFG26968.1"/>
    <property type="molecule type" value="Genomic_DNA"/>
</dbReference>
<accession>A0A2A9DJV4</accession>
<gene>
    <name evidence="1" type="ORF">ATK06_0009</name>
</gene>
<dbReference type="RefSeq" id="WP_048380325.1">
    <property type="nucleotide sequence ID" value="NZ_LDYE01000007.1"/>
</dbReference>
<organism evidence="1 2">
    <name type="scientific">Corynebacterium renale</name>
    <dbReference type="NCBI Taxonomy" id="1724"/>
    <lineage>
        <taxon>Bacteria</taxon>
        <taxon>Bacillati</taxon>
        <taxon>Actinomycetota</taxon>
        <taxon>Actinomycetes</taxon>
        <taxon>Mycobacteriales</taxon>
        <taxon>Corynebacteriaceae</taxon>
        <taxon>Corynebacterium</taxon>
    </lineage>
</organism>
<reference evidence="1 2" key="1">
    <citation type="submission" date="2017-10" db="EMBL/GenBank/DDBJ databases">
        <title>Sequencing the genomes of 1000 actinobacteria strains.</title>
        <authorList>
            <person name="Klenk H.-P."/>
        </authorList>
    </citation>
    <scope>NUCLEOTIDE SEQUENCE [LARGE SCALE GENOMIC DNA]</scope>
    <source>
        <strain evidence="1 2">DSM 20688</strain>
    </source>
</reference>
<evidence type="ECO:0000313" key="2">
    <source>
        <dbReference type="Proteomes" id="UP000221653"/>
    </source>
</evidence>
<keyword evidence="2" id="KW-1185">Reference proteome</keyword>
<sequence length="182" mass="19530">MISPAQQDVSAAFSAPETASAEQWADFFHALHAADAPAGLQRWDDPSSTHAQQVARVQREAAVILPAHLPVADLDVVYGILDRAEHLWTADCVIVGSADFTNFSRCAVGNPAADYGVLAYVDPALPEAVAQALGTADLLPDAQAYRHWDAVRGLIDAVTTHPDTLQIARTRFHAAVQEARQL</sequence>
<protein>
    <submittedName>
        <fullName evidence="1">Uncharacterized protein</fullName>
    </submittedName>
</protein>
<proteinExistence type="predicted"/>
<name>A0A2A9DJV4_9CORY</name>
<comment type="caution">
    <text evidence="1">The sequence shown here is derived from an EMBL/GenBank/DDBJ whole genome shotgun (WGS) entry which is preliminary data.</text>
</comment>
<evidence type="ECO:0000313" key="1">
    <source>
        <dbReference type="EMBL" id="PFG26968.1"/>
    </source>
</evidence>